<dbReference type="Pfam" id="PF01127">
    <property type="entry name" value="Sdh_cyt"/>
    <property type="match status" value="1"/>
</dbReference>
<dbReference type="GO" id="GO:0016020">
    <property type="term" value="C:membrane"/>
    <property type="evidence" value="ECO:0007669"/>
    <property type="project" value="UniProtKB-SubCell"/>
</dbReference>
<reference evidence="9" key="1">
    <citation type="journal article" date="2020" name="Stud. Mycol.">
        <title>101 Dothideomycetes genomes: a test case for predicting lifestyles and emergence of pathogens.</title>
        <authorList>
            <person name="Haridas S."/>
            <person name="Albert R."/>
            <person name="Binder M."/>
            <person name="Bloem J."/>
            <person name="Labutti K."/>
            <person name="Salamov A."/>
            <person name="Andreopoulos B."/>
            <person name="Baker S."/>
            <person name="Barry K."/>
            <person name="Bills G."/>
            <person name="Bluhm B."/>
            <person name="Cannon C."/>
            <person name="Castanera R."/>
            <person name="Culley D."/>
            <person name="Daum C."/>
            <person name="Ezra D."/>
            <person name="Gonzalez J."/>
            <person name="Henrissat B."/>
            <person name="Kuo A."/>
            <person name="Liang C."/>
            <person name="Lipzen A."/>
            <person name="Lutzoni F."/>
            <person name="Magnuson J."/>
            <person name="Mondo S."/>
            <person name="Nolan M."/>
            <person name="Ohm R."/>
            <person name="Pangilinan J."/>
            <person name="Park H.-J."/>
            <person name="Ramirez L."/>
            <person name="Alfaro M."/>
            <person name="Sun H."/>
            <person name="Tritt A."/>
            <person name="Yoshinaga Y."/>
            <person name="Zwiers L.-H."/>
            <person name="Turgeon B."/>
            <person name="Goodwin S."/>
            <person name="Spatafora J."/>
            <person name="Crous P."/>
            <person name="Grigoriev I."/>
        </authorList>
    </citation>
    <scope>NUCLEOTIDE SEQUENCE</scope>
    <source>
        <strain evidence="9">CBS 480.64</strain>
    </source>
</reference>
<dbReference type="OrthoDB" id="588261at2759"/>
<comment type="subcellular location">
    <subcellularLocation>
        <location evidence="1">Membrane</location>
    </subcellularLocation>
</comment>
<evidence type="ECO:0000313" key="10">
    <source>
        <dbReference type="Proteomes" id="UP000799421"/>
    </source>
</evidence>
<keyword evidence="6" id="KW-0408">Iron</keyword>
<dbReference type="InterPro" id="IPR000701">
    <property type="entry name" value="SuccDH_FuR_B_TM-su"/>
</dbReference>
<evidence type="ECO:0000256" key="3">
    <source>
        <dbReference type="ARBA" id="ARBA00022692"/>
    </source>
</evidence>
<dbReference type="Proteomes" id="UP000799421">
    <property type="component" value="Unassembled WGS sequence"/>
</dbReference>
<dbReference type="NCBIfam" id="TIGR02970">
    <property type="entry name" value="succ_dehyd_cytB"/>
    <property type="match status" value="1"/>
</dbReference>
<dbReference type="PANTHER" id="PTHR10978">
    <property type="entry name" value="SUCCINATE DEHYDROGENASE CYTOCHROME B560 SUBUNIT"/>
    <property type="match status" value="1"/>
</dbReference>
<sequence>MLAQRTAQQALRRVAAQQPASRLLVPAVITSSRVVVNQRRPAVTQTFDKGGNEHDILVQQRVKRPVSPHLSIYRPQVTWILSALNRITGVALSGSLYAFGALYLVSPYLGWHLESAVLAAAFAKWPVSLQALTKFIVSWPFTFHCMNGIRHLAWDTTSMLSNSKVRMTGWAVVGLSAASALALAIM</sequence>
<evidence type="ECO:0000256" key="8">
    <source>
        <dbReference type="SAM" id="Phobius"/>
    </source>
</evidence>
<name>A0A6A7BXS0_9PEZI</name>
<evidence type="ECO:0000256" key="6">
    <source>
        <dbReference type="ARBA" id="ARBA00023004"/>
    </source>
</evidence>
<evidence type="ECO:0000313" key="9">
    <source>
        <dbReference type="EMBL" id="KAF2860030.1"/>
    </source>
</evidence>
<keyword evidence="4" id="KW-0479">Metal-binding</keyword>
<dbReference type="InterPro" id="IPR034804">
    <property type="entry name" value="SQR/QFR_C/D"/>
</dbReference>
<dbReference type="AlphaFoldDB" id="A0A6A7BXS0"/>
<dbReference type="Gene3D" id="1.20.1300.10">
    <property type="entry name" value="Fumarate reductase/succinate dehydrogenase, transmembrane subunit"/>
    <property type="match status" value="1"/>
</dbReference>
<evidence type="ECO:0000256" key="7">
    <source>
        <dbReference type="ARBA" id="ARBA00023136"/>
    </source>
</evidence>
<keyword evidence="5 8" id="KW-1133">Transmembrane helix</keyword>
<keyword evidence="3 8" id="KW-0812">Transmembrane</keyword>
<dbReference type="CDD" id="cd03499">
    <property type="entry name" value="SQR_TypeC_SdhC"/>
    <property type="match status" value="1"/>
</dbReference>
<accession>A0A6A7BXS0</accession>
<dbReference type="SUPFAM" id="SSF81343">
    <property type="entry name" value="Fumarate reductase respiratory complex transmembrane subunits"/>
    <property type="match status" value="1"/>
</dbReference>
<gene>
    <name evidence="9" type="ORF">K470DRAFT_258372</name>
</gene>
<proteinExistence type="predicted"/>
<keyword evidence="10" id="KW-1185">Reference proteome</keyword>
<feature type="transmembrane region" description="Helical" evidence="8">
    <location>
        <begin position="83"/>
        <end position="105"/>
    </location>
</feature>
<keyword evidence="7 8" id="KW-0472">Membrane</keyword>
<dbReference type="EMBL" id="MU005986">
    <property type="protein sequence ID" value="KAF2860030.1"/>
    <property type="molecule type" value="Genomic_DNA"/>
</dbReference>
<evidence type="ECO:0000256" key="4">
    <source>
        <dbReference type="ARBA" id="ARBA00022723"/>
    </source>
</evidence>
<protein>
    <submittedName>
        <fullName evidence="9">Mitochondrial succinate dehydrogenase subunit C</fullName>
    </submittedName>
</protein>
<dbReference type="GO" id="GO:0005739">
    <property type="term" value="C:mitochondrion"/>
    <property type="evidence" value="ECO:0007669"/>
    <property type="project" value="GOC"/>
</dbReference>
<organism evidence="9 10">
    <name type="scientific">Piedraia hortae CBS 480.64</name>
    <dbReference type="NCBI Taxonomy" id="1314780"/>
    <lineage>
        <taxon>Eukaryota</taxon>
        <taxon>Fungi</taxon>
        <taxon>Dikarya</taxon>
        <taxon>Ascomycota</taxon>
        <taxon>Pezizomycotina</taxon>
        <taxon>Dothideomycetes</taxon>
        <taxon>Dothideomycetidae</taxon>
        <taxon>Capnodiales</taxon>
        <taxon>Piedraiaceae</taxon>
        <taxon>Piedraia</taxon>
    </lineage>
</organism>
<evidence type="ECO:0000256" key="5">
    <source>
        <dbReference type="ARBA" id="ARBA00022989"/>
    </source>
</evidence>
<keyword evidence="2" id="KW-0349">Heme</keyword>
<feature type="transmembrane region" description="Helical" evidence="8">
    <location>
        <begin position="167"/>
        <end position="185"/>
    </location>
</feature>
<dbReference type="GO" id="GO:0046872">
    <property type="term" value="F:metal ion binding"/>
    <property type="evidence" value="ECO:0007669"/>
    <property type="project" value="UniProtKB-KW"/>
</dbReference>
<dbReference type="PANTHER" id="PTHR10978:SF5">
    <property type="entry name" value="SUCCINATE DEHYDROGENASE CYTOCHROME B560 SUBUNIT, MITOCHONDRIAL"/>
    <property type="match status" value="1"/>
</dbReference>
<dbReference type="InterPro" id="IPR014314">
    <property type="entry name" value="Succ_DH_cytb556"/>
</dbReference>
<dbReference type="GO" id="GO:0006099">
    <property type="term" value="P:tricarboxylic acid cycle"/>
    <property type="evidence" value="ECO:0007669"/>
    <property type="project" value="InterPro"/>
</dbReference>
<dbReference type="GO" id="GO:0009055">
    <property type="term" value="F:electron transfer activity"/>
    <property type="evidence" value="ECO:0007669"/>
    <property type="project" value="InterPro"/>
</dbReference>
<evidence type="ECO:0000256" key="2">
    <source>
        <dbReference type="ARBA" id="ARBA00022617"/>
    </source>
</evidence>
<evidence type="ECO:0000256" key="1">
    <source>
        <dbReference type="ARBA" id="ARBA00004370"/>
    </source>
</evidence>
<dbReference type="GO" id="GO:0006121">
    <property type="term" value="P:mitochondrial electron transport, succinate to ubiquinone"/>
    <property type="evidence" value="ECO:0007669"/>
    <property type="project" value="TreeGrafter"/>
</dbReference>